<dbReference type="EMBL" id="QAON01000003">
    <property type="protein sequence ID" value="PTQ90276.1"/>
    <property type="molecule type" value="Genomic_DNA"/>
</dbReference>
<accession>A0A2T5J1F6</accession>
<keyword evidence="6" id="KW-1185">Reference proteome</keyword>
<evidence type="ECO:0000259" key="3">
    <source>
        <dbReference type="Pfam" id="PF17482"/>
    </source>
</evidence>
<organism evidence="5 6">
    <name type="scientific">Agitococcus lubricus</name>
    <dbReference type="NCBI Taxonomy" id="1077255"/>
    <lineage>
        <taxon>Bacteria</taxon>
        <taxon>Pseudomonadati</taxon>
        <taxon>Pseudomonadota</taxon>
        <taxon>Gammaproteobacteria</taxon>
        <taxon>Moraxellales</taxon>
        <taxon>Moraxellaceae</taxon>
        <taxon>Agitococcus</taxon>
    </lineage>
</organism>
<reference evidence="5 6" key="1">
    <citation type="submission" date="2018-04" db="EMBL/GenBank/DDBJ databases">
        <title>Genomic Encyclopedia of Archaeal and Bacterial Type Strains, Phase II (KMG-II): from individual species to whole genera.</title>
        <authorList>
            <person name="Goeker M."/>
        </authorList>
    </citation>
    <scope>NUCLEOTIDE SEQUENCE [LARGE SCALE GENOMIC DNA]</scope>
    <source>
        <strain evidence="5 6">DSM 5822</strain>
    </source>
</reference>
<dbReference type="Pfam" id="PF22671">
    <property type="entry name" value="Gp18_domIII_N"/>
    <property type="match status" value="1"/>
</dbReference>
<feature type="domain" description="Tail sheath protein subtilisin-like" evidence="2">
    <location>
        <begin position="108"/>
        <end position="205"/>
    </location>
</feature>
<dbReference type="PANTHER" id="PTHR35861:SF1">
    <property type="entry name" value="PHAGE TAIL SHEATH PROTEIN"/>
    <property type="match status" value="1"/>
</dbReference>
<evidence type="ECO:0000259" key="4">
    <source>
        <dbReference type="Pfam" id="PF22671"/>
    </source>
</evidence>
<dbReference type="AlphaFoldDB" id="A0A2T5J1F6"/>
<dbReference type="Pfam" id="PF04984">
    <property type="entry name" value="Phage_sheath_1"/>
    <property type="match status" value="2"/>
</dbReference>
<evidence type="ECO:0000259" key="2">
    <source>
        <dbReference type="Pfam" id="PF04984"/>
    </source>
</evidence>
<feature type="domain" description="Tail sheath protein C-terminal" evidence="3">
    <location>
        <begin position="402"/>
        <end position="503"/>
    </location>
</feature>
<evidence type="ECO:0000256" key="1">
    <source>
        <dbReference type="ARBA" id="ARBA00008005"/>
    </source>
</evidence>
<gene>
    <name evidence="5" type="ORF">C8N29_10329</name>
</gene>
<proteinExistence type="inferred from homology"/>
<dbReference type="InterPro" id="IPR035089">
    <property type="entry name" value="Phage_sheath_subtilisin"/>
</dbReference>
<feature type="domain" description="Tail sheath protein Gp18-like" evidence="4">
    <location>
        <begin position="28"/>
        <end position="87"/>
    </location>
</feature>
<evidence type="ECO:0000313" key="5">
    <source>
        <dbReference type="EMBL" id="PTQ90276.1"/>
    </source>
</evidence>
<protein>
    <submittedName>
        <fullName evidence="5">Uncharacterized protein DUF3383</fullName>
    </submittedName>
</protein>
<sequence length="517" mass="55920">MPNQYHHGVRVFEINEGTRTTRTISTAIIGFVAIADDANADFFPLNKAVLVTDIYAAIAKAGTQGTLLKTLQAIEANTKPVMVIVRVAEGNSSAATTANVIGTVLPNGQKTGLKALLSAQSQLGVKPRILGVPYLDTQAVTNELVSIAQKLRAFVYAYADGAQTKEEAVLYRNNFAAREMMVLWPHFTNAVLTTQSSGSVATIISPINEANTTLEDWITLSGLTLEVTVNGTDIVTAPLNFGSAANLNEIAATIETAINLAAGSNVITLSYNNGQFSMSTVLIGADASLAVDVDPSYVGTYLGLDGQSAQGAGNANSETITSLQTVSSVAYALGLRAKIDQEIGWHKTLSNVAVNGVMGISNDIHWDLQDPNTDAGYLNSHEVTTLIQQKGFRFWGSRTCSEDPLFAFENYTRTAQVLADTIAEAHFWAVDKPMHASLIKDIVEGVNAKFRELKNNGYIIDGQCWFDPEANSKDILKDGRCYLDYDYTPVPPLEDLMFRQRITDRYLVEFAKSINGQ</sequence>
<name>A0A2T5J1F6_9GAMM</name>
<feature type="domain" description="Tail sheath protein subtilisin-like" evidence="2">
    <location>
        <begin position="233"/>
        <end position="400"/>
    </location>
</feature>
<dbReference type="InterPro" id="IPR054564">
    <property type="entry name" value="Gp18_domIII_N"/>
</dbReference>
<dbReference type="InterPro" id="IPR052042">
    <property type="entry name" value="Tail_sheath_structural"/>
</dbReference>
<evidence type="ECO:0000313" key="6">
    <source>
        <dbReference type="Proteomes" id="UP000244223"/>
    </source>
</evidence>
<dbReference type="InterPro" id="IPR020287">
    <property type="entry name" value="Tail_sheath_C"/>
</dbReference>
<dbReference type="RefSeq" id="WP_204509268.1">
    <property type="nucleotide sequence ID" value="NZ_QAON01000003.1"/>
</dbReference>
<dbReference type="Pfam" id="PF17482">
    <property type="entry name" value="Phage_sheath_1C"/>
    <property type="match status" value="1"/>
</dbReference>
<dbReference type="Proteomes" id="UP000244223">
    <property type="component" value="Unassembled WGS sequence"/>
</dbReference>
<comment type="caution">
    <text evidence="5">The sequence shown here is derived from an EMBL/GenBank/DDBJ whole genome shotgun (WGS) entry which is preliminary data.</text>
</comment>
<dbReference type="PANTHER" id="PTHR35861">
    <property type="match status" value="1"/>
</dbReference>
<comment type="similarity">
    <text evidence="1">Belongs to the myoviridae tail sheath protein family.</text>
</comment>